<dbReference type="RefSeq" id="WP_077713692.1">
    <property type="nucleotide sequence ID" value="NZ_CP019698.1"/>
</dbReference>
<feature type="transmembrane region" description="Helical" evidence="6">
    <location>
        <begin position="260"/>
        <end position="279"/>
    </location>
</feature>
<feature type="transmembrane region" description="Helical" evidence="6">
    <location>
        <begin position="204"/>
        <end position="229"/>
    </location>
</feature>
<reference evidence="7 8" key="1">
    <citation type="journal article" date="2016" name="Int. J. Syst. Evol. Microbiol.">
        <title>Desulfotomaculum ferrireducens sp. nov., a moderately thermophilic sulfate-reducing and dissimilatory Fe(III)-reducing bacterium isolated from compost.</title>
        <authorList>
            <person name="Yang G."/>
            <person name="Guo J."/>
            <person name="Zhuang L."/>
            <person name="Yuan Y."/>
            <person name="Zhou S."/>
        </authorList>
    </citation>
    <scope>NUCLEOTIDE SEQUENCE [LARGE SCALE GENOMIC DNA]</scope>
    <source>
        <strain evidence="7 8">GSS09</strain>
    </source>
</reference>
<dbReference type="EMBL" id="CP019698">
    <property type="protein sequence ID" value="AQS58711.1"/>
    <property type="molecule type" value="Genomic_DNA"/>
</dbReference>
<evidence type="ECO:0000256" key="5">
    <source>
        <dbReference type="ARBA" id="ARBA00023136"/>
    </source>
</evidence>
<dbReference type="InterPro" id="IPR002781">
    <property type="entry name" value="TM_pro_TauE-like"/>
</dbReference>
<dbReference type="OrthoDB" id="1785950at2"/>
<keyword evidence="5 6" id="KW-0472">Membrane</keyword>
<gene>
    <name evidence="7" type="ORF">B0537_06215</name>
</gene>
<evidence type="ECO:0000256" key="3">
    <source>
        <dbReference type="ARBA" id="ARBA00022692"/>
    </source>
</evidence>
<evidence type="ECO:0000256" key="1">
    <source>
        <dbReference type="ARBA" id="ARBA00004141"/>
    </source>
</evidence>
<dbReference type="Pfam" id="PF01925">
    <property type="entry name" value="TauE"/>
    <property type="match status" value="1"/>
</dbReference>
<dbReference type="AlphaFoldDB" id="A0A1S6IV96"/>
<dbReference type="STRING" id="1833852.B0537_06215"/>
<dbReference type="GO" id="GO:0005886">
    <property type="term" value="C:plasma membrane"/>
    <property type="evidence" value="ECO:0007669"/>
    <property type="project" value="UniProtKB-SubCell"/>
</dbReference>
<keyword evidence="8" id="KW-1185">Reference proteome</keyword>
<dbReference type="PANTHER" id="PTHR43701:SF2">
    <property type="entry name" value="MEMBRANE TRANSPORTER PROTEIN YJNA-RELATED"/>
    <property type="match status" value="1"/>
</dbReference>
<keyword evidence="3 6" id="KW-0812">Transmembrane</keyword>
<name>A0A1S6IV96_9FIRM</name>
<dbReference type="Proteomes" id="UP000189464">
    <property type="component" value="Chromosome"/>
</dbReference>
<evidence type="ECO:0000313" key="7">
    <source>
        <dbReference type="EMBL" id="AQS58711.1"/>
    </source>
</evidence>
<dbReference type="PANTHER" id="PTHR43701">
    <property type="entry name" value="MEMBRANE TRANSPORTER PROTEIN MJ0441-RELATED"/>
    <property type="match status" value="1"/>
</dbReference>
<protein>
    <recommendedName>
        <fullName evidence="6">Probable membrane transporter protein</fullName>
    </recommendedName>
</protein>
<comment type="subcellular location">
    <subcellularLocation>
        <location evidence="6">Cell membrane</location>
        <topology evidence="6">Multi-pass membrane protein</topology>
    </subcellularLocation>
    <subcellularLocation>
        <location evidence="1">Membrane</location>
        <topology evidence="1">Multi-pass membrane protein</topology>
    </subcellularLocation>
</comment>
<sequence>MENILFSGAVIFLLIGVISGGLTSAIGNAGAYLLVPLLMLATGITPDIAVPLALAHLAALMIPRMVGQWQAGNVDLKLMLWILAGFLPGSLLAGKLAAFIHGFFWFVPVLLLPYLALLVGTIIYNRKPFRLLPAPNNLYRKKILIMVKGFPGQVTLPFSGMSLPAVLLITLGGVLAVATSLWGPLAVLLISPLLIVLMDIPVMVAVGTGLVIGVVGALVSSFSSGVLLYPLTLQMLLWLFLGTALTVLCLSFLQRKNKACPTSVAILMVVITSVTLWAVSASQPPSLLLLHYQLPLQLLGWFGGVPS</sequence>
<evidence type="ECO:0000313" key="8">
    <source>
        <dbReference type="Proteomes" id="UP000189464"/>
    </source>
</evidence>
<comment type="similarity">
    <text evidence="2 6">Belongs to the 4-toluene sulfonate uptake permease (TSUP) (TC 2.A.102) family.</text>
</comment>
<dbReference type="InterPro" id="IPR051598">
    <property type="entry name" value="TSUP/Inactive_protease-like"/>
</dbReference>
<keyword evidence="6" id="KW-1003">Cell membrane</keyword>
<keyword evidence="4 6" id="KW-1133">Transmembrane helix</keyword>
<feature type="transmembrane region" description="Helical" evidence="6">
    <location>
        <begin position="78"/>
        <end position="97"/>
    </location>
</feature>
<organism evidence="7 8">
    <name type="scientific">Desulforamulus ferrireducens</name>
    <dbReference type="NCBI Taxonomy" id="1833852"/>
    <lineage>
        <taxon>Bacteria</taxon>
        <taxon>Bacillati</taxon>
        <taxon>Bacillota</taxon>
        <taxon>Clostridia</taxon>
        <taxon>Eubacteriales</taxon>
        <taxon>Peptococcaceae</taxon>
        <taxon>Desulforamulus</taxon>
    </lineage>
</organism>
<evidence type="ECO:0000256" key="2">
    <source>
        <dbReference type="ARBA" id="ARBA00009142"/>
    </source>
</evidence>
<proteinExistence type="inferred from homology"/>
<accession>A0A1S6IV96</accession>
<feature type="transmembrane region" description="Helical" evidence="6">
    <location>
        <begin position="175"/>
        <end position="197"/>
    </location>
</feature>
<evidence type="ECO:0000256" key="6">
    <source>
        <dbReference type="RuleBase" id="RU363041"/>
    </source>
</evidence>
<evidence type="ECO:0000256" key="4">
    <source>
        <dbReference type="ARBA" id="ARBA00022989"/>
    </source>
</evidence>
<feature type="transmembrane region" description="Helical" evidence="6">
    <location>
        <begin position="103"/>
        <end position="124"/>
    </location>
</feature>
<dbReference type="KEGG" id="dfg:B0537_06215"/>
<feature type="transmembrane region" description="Helical" evidence="6">
    <location>
        <begin position="235"/>
        <end position="253"/>
    </location>
</feature>